<feature type="transmembrane region" description="Helical" evidence="2">
    <location>
        <begin position="12"/>
        <end position="36"/>
    </location>
</feature>
<dbReference type="OrthoDB" id="4427992at2"/>
<dbReference type="PANTHER" id="PTHR34703">
    <property type="entry name" value="ANTIPORTER SUBUNIT MNHG2-RELATED"/>
    <property type="match status" value="1"/>
</dbReference>
<evidence type="ECO:0000313" key="4">
    <source>
        <dbReference type="Proteomes" id="UP000188729"/>
    </source>
</evidence>
<dbReference type="Proteomes" id="UP000188729">
    <property type="component" value="Unassembled WGS sequence"/>
</dbReference>
<name>A0A1V2EWW8_9SPHN</name>
<dbReference type="NCBIfam" id="TIGR01300">
    <property type="entry name" value="CPA3_mnhG_phaG"/>
    <property type="match status" value="1"/>
</dbReference>
<feature type="transmembrane region" description="Helical" evidence="2">
    <location>
        <begin position="48"/>
        <end position="68"/>
    </location>
</feature>
<evidence type="ECO:0000256" key="2">
    <source>
        <dbReference type="SAM" id="Phobius"/>
    </source>
</evidence>
<dbReference type="EMBL" id="MPSB01000002">
    <property type="protein sequence ID" value="ONF96997.1"/>
    <property type="molecule type" value="Genomic_DNA"/>
</dbReference>
<dbReference type="PANTHER" id="PTHR34703:SF1">
    <property type="entry name" value="ANTIPORTER SUBUNIT MNHG2-RELATED"/>
    <property type="match status" value="1"/>
</dbReference>
<protein>
    <submittedName>
        <fullName evidence="3">Na(+)/H(+) antiporter subunit G</fullName>
    </submittedName>
</protein>
<dbReference type="InterPro" id="IPR005133">
    <property type="entry name" value="PhaG_MnhG_YufB"/>
</dbReference>
<dbReference type="Pfam" id="PF03334">
    <property type="entry name" value="PhaG_MnhG_YufB"/>
    <property type="match status" value="1"/>
</dbReference>
<keyword evidence="2" id="KW-1133">Transmembrane helix</keyword>
<evidence type="ECO:0000313" key="3">
    <source>
        <dbReference type="EMBL" id="ONF96997.1"/>
    </source>
</evidence>
<comment type="caution">
    <text evidence="3">The sequence shown here is derived from an EMBL/GenBank/DDBJ whole genome shotgun (WGS) entry which is preliminary data.</text>
</comment>
<keyword evidence="4" id="KW-1185">Reference proteome</keyword>
<dbReference type="RefSeq" id="WP_076743262.1">
    <property type="nucleotide sequence ID" value="NZ_MPSB01000002.1"/>
</dbReference>
<dbReference type="STRING" id="1915074.SPHI_04300"/>
<feature type="region of interest" description="Disordered" evidence="1">
    <location>
        <begin position="106"/>
        <end position="132"/>
    </location>
</feature>
<feature type="transmembrane region" description="Helical" evidence="2">
    <location>
        <begin position="74"/>
        <end position="95"/>
    </location>
</feature>
<accession>A0A1V2EWW8</accession>
<evidence type="ECO:0000256" key="1">
    <source>
        <dbReference type="SAM" id="MobiDB-lite"/>
    </source>
</evidence>
<dbReference type="AlphaFoldDB" id="A0A1V2EWW8"/>
<dbReference type="GO" id="GO:0015385">
    <property type="term" value="F:sodium:proton antiporter activity"/>
    <property type="evidence" value="ECO:0007669"/>
    <property type="project" value="TreeGrafter"/>
</dbReference>
<reference evidence="3 4" key="1">
    <citation type="submission" date="2016-11" db="EMBL/GenBank/DDBJ databases">
        <title>Genome sequence of Sphingomonas jeddahensis G39.</title>
        <authorList>
            <person name="Poehlein A."/>
            <person name="Wuebbeler J.H."/>
            <person name="Steinbuechel A."/>
            <person name="Daniel R."/>
        </authorList>
    </citation>
    <scope>NUCLEOTIDE SEQUENCE [LARGE SCALE GENOMIC DNA]</scope>
    <source>
        <strain evidence="3 4">G39</strain>
    </source>
</reference>
<keyword evidence="2" id="KW-0812">Transmembrane</keyword>
<gene>
    <name evidence="3" type="primary">mrpG</name>
    <name evidence="3" type="ORF">SPHI_04300</name>
</gene>
<organism evidence="3 4">
    <name type="scientific">Sphingomonas jeddahensis</name>
    <dbReference type="NCBI Taxonomy" id="1915074"/>
    <lineage>
        <taxon>Bacteria</taxon>
        <taxon>Pseudomonadati</taxon>
        <taxon>Pseudomonadota</taxon>
        <taxon>Alphaproteobacteria</taxon>
        <taxon>Sphingomonadales</taxon>
        <taxon>Sphingomonadaceae</taxon>
        <taxon>Sphingomonas</taxon>
    </lineage>
</organism>
<proteinExistence type="predicted"/>
<sequence length="132" mass="14052">MIQAPDLPLWWSLIVGLLVLAGAGMTLVGSVGLLRLHTFFDRVHAPTLGSSLGAVLIVLASIVCFSVLRTRLSIHEVLIVLLITCTTPVAFMLLARSALYRARAERSAKTSETTDAEPSDLPPGSGDSDLAR</sequence>
<keyword evidence="2" id="KW-0472">Membrane</keyword>